<keyword evidence="3 8" id="KW-0349">Heme</keyword>
<dbReference type="CDD" id="cd11031">
    <property type="entry name" value="Cyp158A-like"/>
    <property type="match status" value="1"/>
</dbReference>
<keyword evidence="4 8" id="KW-0479">Metal-binding</keyword>
<keyword evidence="5 8" id="KW-0560">Oxidoreductase</keyword>
<dbReference type="Pfam" id="PF00067">
    <property type="entry name" value="p450"/>
    <property type="match status" value="1"/>
</dbReference>
<accession>A0ABV8GI02</accession>
<feature type="compositionally biased region" description="Basic and acidic residues" evidence="9">
    <location>
        <begin position="88"/>
        <end position="97"/>
    </location>
</feature>
<keyword evidence="11" id="KW-1185">Reference proteome</keyword>
<evidence type="ECO:0000313" key="10">
    <source>
        <dbReference type="EMBL" id="MFC4012559.1"/>
    </source>
</evidence>
<dbReference type="InterPro" id="IPR001128">
    <property type="entry name" value="Cyt_P450"/>
</dbReference>
<keyword evidence="7 8" id="KW-0503">Monooxygenase</keyword>
<gene>
    <name evidence="10" type="ORF">ACFOY2_35355</name>
</gene>
<feature type="compositionally biased region" description="Basic and acidic residues" evidence="9">
    <location>
        <begin position="62"/>
        <end position="75"/>
    </location>
</feature>
<feature type="region of interest" description="Disordered" evidence="9">
    <location>
        <begin position="60"/>
        <end position="97"/>
    </location>
</feature>
<evidence type="ECO:0000256" key="9">
    <source>
        <dbReference type="SAM" id="MobiDB-lite"/>
    </source>
</evidence>
<keyword evidence="6 8" id="KW-0408">Iron</keyword>
<dbReference type="PRINTS" id="PR00359">
    <property type="entry name" value="BP450"/>
</dbReference>
<dbReference type="EMBL" id="JBHSBI010000022">
    <property type="protein sequence ID" value="MFC4012559.1"/>
    <property type="molecule type" value="Genomic_DNA"/>
</dbReference>
<dbReference type="InterPro" id="IPR002397">
    <property type="entry name" value="Cyt_P450_B"/>
</dbReference>
<comment type="caution">
    <text evidence="10">The sequence shown here is derived from an EMBL/GenBank/DDBJ whole genome shotgun (WGS) entry which is preliminary data.</text>
</comment>
<evidence type="ECO:0000256" key="7">
    <source>
        <dbReference type="ARBA" id="ARBA00023033"/>
    </source>
</evidence>
<evidence type="ECO:0000256" key="8">
    <source>
        <dbReference type="RuleBase" id="RU000461"/>
    </source>
</evidence>
<organism evidence="10 11">
    <name type="scientific">Nonomuraea purpurea</name>
    <dbReference type="NCBI Taxonomy" id="1849276"/>
    <lineage>
        <taxon>Bacteria</taxon>
        <taxon>Bacillati</taxon>
        <taxon>Actinomycetota</taxon>
        <taxon>Actinomycetes</taxon>
        <taxon>Streptosporangiales</taxon>
        <taxon>Streptosporangiaceae</taxon>
        <taxon>Nonomuraea</taxon>
    </lineage>
</organism>
<reference evidence="11" key="1">
    <citation type="journal article" date="2019" name="Int. J. Syst. Evol. Microbiol.">
        <title>The Global Catalogue of Microorganisms (GCM) 10K type strain sequencing project: providing services to taxonomists for standard genome sequencing and annotation.</title>
        <authorList>
            <consortium name="The Broad Institute Genomics Platform"/>
            <consortium name="The Broad Institute Genome Sequencing Center for Infectious Disease"/>
            <person name="Wu L."/>
            <person name="Ma J."/>
        </authorList>
    </citation>
    <scope>NUCLEOTIDE SEQUENCE [LARGE SCALE GENOMIC DNA]</scope>
    <source>
        <strain evidence="11">TBRC 1276</strain>
    </source>
</reference>
<dbReference type="PROSITE" id="PS00086">
    <property type="entry name" value="CYTOCHROME_P450"/>
    <property type="match status" value="1"/>
</dbReference>
<evidence type="ECO:0000256" key="5">
    <source>
        <dbReference type="ARBA" id="ARBA00023002"/>
    </source>
</evidence>
<dbReference type="InterPro" id="IPR036396">
    <property type="entry name" value="Cyt_P450_sf"/>
</dbReference>
<comment type="cofactor">
    <cofactor evidence="1">
        <name>heme</name>
        <dbReference type="ChEBI" id="CHEBI:30413"/>
    </cofactor>
</comment>
<dbReference type="SUPFAM" id="SSF48264">
    <property type="entry name" value="Cytochrome P450"/>
    <property type="match status" value="1"/>
</dbReference>
<name>A0ABV8GI02_9ACTN</name>
<evidence type="ECO:0000256" key="3">
    <source>
        <dbReference type="ARBA" id="ARBA00022617"/>
    </source>
</evidence>
<proteinExistence type="inferred from homology"/>
<dbReference type="Gene3D" id="1.10.630.10">
    <property type="entry name" value="Cytochrome P450"/>
    <property type="match status" value="1"/>
</dbReference>
<dbReference type="PRINTS" id="PR00385">
    <property type="entry name" value="P450"/>
</dbReference>
<dbReference type="PANTHER" id="PTHR46696">
    <property type="entry name" value="P450, PUTATIVE (EUROFUNG)-RELATED"/>
    <property type="match status" value="1"/>
</dbReference>
<dbReference type="InterPro" id="IPR017972">
    <property type="entry name" value="Cyt_P450_CS"/>
</dbReference>
<dbReference type="Proteomes" id="UP001595851">
    <property type="component" value="Unassembled WGS sequence"/>
</dbReference>
<dbReference type="RefSeq" id="WP_379532462.1">
    <property type="nucleotide sequence ID" value="NZ_JBHSBI010000022.1"/>
</dbReference>
<evidence type="ECO:0000256" key="4">
    <source>
        <dbReference type="ARBA" id="ARBA00022723"/>
    </source>
</evidence>
<dbReference type="PANTHER" id="PTHR46696:SF5">
    <property type="entry name" value="CYTOCHROME P450 BJ-1"/>
    <property type="match status" value="1"/>
</dbReference>
<evidence type="ECO:0000256" key="1">
    <source>
        <dbReference type="ARBA" id="ARBA00001971"/>
    </source>
</evidence>
<sequence>MTSTLDPAPRLPFDRPNALDVAPLYAVLRRQGALTRVTTPAGDPAWLVTSYAEARQIFGDPRFGRSHPEPDKASRVSESALAGGPRVSHADEKREHERMRRLLTPAFSAPRMRRLSERIQELTDRCLDDMRAAHDAGPGDPVDLHDLLAFPLPALVICDLLGVPHADRAFFRGLSERIGGMYDGADAQAALAEFMAYTHRLAAAKREAPGPDVISDLVAAQAEDPAFTDREVSLLAAALLFAGHETTAARIGFGVLWLLSDLRRRDRFFADPDGQTNATVEEILRMTATSGTGLLRYAHQDVEISGISIARGDLVLVNNDAANRDASVFPGPDEFSPDRRPNVHLAFGHGMHACIGANLARTELRIVFPALFRRFPHLRLAAGLDDIKVTANQATGRLEKLPVTW</sequence>
<evidence type="ECO:0000256" key="2">
    <source>
        <dbReference type="ARBA" id="ARBA00010617"/>
    </source>
</evidence>
<evidence type="ECO:0000313" key="11">
    <source>
        <dbReference type="Proteomes" id="UP001595851"/>
    </source>
</evidence>
<protein>
    <submittedName>
        <fullName evidence="10">Cytochrome P450</fullName>
    </submittedName>
</protein>
<comment type="similarity">
    <text evidence="2 8">Belongs to the cytochrome P450 family.</text>
</comment>
<evidence type="ECO:0000256" key="6">
    <source>
        <dbReference type="ARBA" id="ARBA00023004"/>
    </source>
</evidence>